<protein>
    <submittedName>
        <fullName evidence="2">Uncharacterized protein</fullName>
    </submittedName>
</protein>
<dbReference type="Proteomes" id="UP000077154">
    <property type="component" value="Unassembled WGS sequence"/>
</dbReference>
<feature type="region of interest" description="Disordered" evidence="1">
    <location>
        <begin position="47"/>
        <end position="67"/>
    </location>
</feature>
<dbReference type="EMBL" id="KV441397">
    <property type="protein sequence ID" value="OAF58394.1"/>
    <property type="molecule type" value="Genomic_DNA"/>
</dbReference>
<evidence type="ECO:0000256" key="1">
    <source>
        <dbReference type="SAM" id="MobiDB-lite"/>
    </source>
</evidence>
<dbReference type="AlphaFoldDB" id="A0A177ABA1"/>
<proteinExistence type="predicted"/>
<dbReference type="GeneID" id="36289464"/>
<organism evidence="2">
    <name type="scientific">Pseudogymnoascus destructans</name>
    <dbReference type="NCBI Taxonomy" id="655981"/>
    <lineage>
        <taxon>Eukaryota</taxon>
        <taxon>Fungi</taxon>
        <taxon>Dikarya</taxon>
        <taxon>Ascomycota</taxon>
        <taxon>Pezizomycotina</taxon>
        <taxon>Leotiomycetes</taxon>
        <taxon>Thelebolales</taxon>
        <taxon>Thelebolaceae</taxon>
        <taxon>Pseudogymnoascus</taxon>
    </lineage>
</organism>
<dbReference type="RefSeq" id="XP_024323679.1">
    <property type="nucleotide sequence ID" value="XM_024470005.1"/>
</dbReference>
<evidence type="ECO:0000313" key="2">
    <source>
        <dbReference type="EMBL" id="OAF58394.1"/>
    </source>
</evidence>
<reference evidence="2" key="1">
    <citation type="submission" date="2016-03" db="EMBL/GenBank/DDBJ databases">
        <title>Updated assembly of Pseudogymnoascus destructans, the fungus causing white-nose syndrome of bats.</title>
        <authorList>
            <person name="Palmer J.M."/>
            <person name="Drees K.P."/>
            <person name="Foster J.T."/>
            <person name="Lindner D.L."/>
        </authorList>
    </citation>
    <scope>NUCLEOTIDE SEQUENCE [LARGE SCALE GENOMIC DNA]</scope>
    <source>
        <strain evidence="2">20631-21</strain>
    </source>
</reference>
<sequence>MHRDLNLSAEELKAAVLQSRTLTYGCGGVAFQRGSYQRRGLYTIRSSNPRRLKLRRRQPEISSNHIR</sequence>
<name>A0A177ABA1_9PEZI</name>
<gene>
    <name evidence="2" type="ORF">VC83_06404</name>
</gene>
<accession>A0A177ABA1</accession>